<dbReference type="Pfam" id="PF02786">
    <property type="entry name" value="CPSase_L_D2"/>
    <property type="match status" value="1"/>
</dbReference>
<gene>
    <name evidence="11" type="ORF">DSY93_09805</name>
</gene>
<dbReference type="InterPro" id="IPR011053">
    <property type="entry name" value="Single_hybrid_motif"/>
</dbReference>
<dbReference type="GO" id="GO:0046872">
    <property type="term" value="F:metal ion binding"/>
    <property type="evidence" value="ECO:0007669"/>
    <property type="project" value="InterPro"/>
</dbReference>
<evidence type="ECO:0000256" key="6">
    <source>
        <dbReference type="ARBA" id="ARBA00023267"/>
    </source>
</evidence>
<accession>A0A432GW46</accession>
<comment type="cofactor">
    <cofactor evidence="1">
        <name>biotin</name>
        <dbReference type="ChEBI" id="CHEBI:57586"/>
    </cofactor>
</comment>
<dbReference type="Pfam" id="PF00364">
    <property type="entry name" value="Biotin_lipoyl"/>
    <property type="match status" value="1"/>
</dbReference>
<evidence type="ECO:0000313" key="11">
    <source>
        <dbReference type="EMBL" id="RTZ87800.1"/>
    </source>
</evidence>
<dbReference type="InterPro" id="IPR050856">
    <property type="entry name" value="Biotin_carboxylase_complex"/>
</dbReference>
<dbReference type="PROSITE" id="PS00188">
    <property type="entry name" value="BIOTIN"/>
    <property type="match status" value="1"/>
</dbReference>
<dbReference type="GO" id="GO:0016874">
    <property type="term" value="F:ligase activity"/>
    <property type="evidence" value="ECO:0007669"/>
    <property type="project" value="UniProtKB-KW"/>
</dbReference>
<sequence>MFEKILIANRGEIACRIIRTCRRMGIRTVAVYSEADAGALHVQLADEACCIGKSAPAESYLRIGNVLDAAKKHDAQAIHPGYGFLSENAEFARRCSQSGIVFIGPSAEAIEQMGAKDQAKCVMENAGVPVVPGYKGAEQSPEFLHAEAEKIGYPLMIKAVLGGGGKGMRVVRKQTDFPEALESARNEARNAFGDDRVLLECFVSGPRHIEFQIFGDQHGNVIHLYERDCSLQRRHQKIIEESPSPFLDEKLRSKMANAAVAAAKAVKYTGAGTVEFIVGDDRKFFFMEMNTRLQVEHPVTEMITGLDLVEWQLRIAGGEKLPLSQKDVKQNGHAIETRIYAENPETGFLPSIGTLQRLAFPGLNHNNSADNRATIRIDSGVEQGGEISIHYDPLIAKLVVHADSRKQAIRTMQTALAQSGVLGVETNLGFLQSILQHPYFDAGKMDTLFVDSNLESLLEENQDSVDWVCWGTAIACLLEDYAESETKAQESMEPCSPWNSLNNWRSGFPEPHRVQLRNQQGTETEVMIIKENNSFRILNETEGILVTVSRHGDLLDLSWNSSGLEEYGHHLLVLSHESQLLAVHEDGRTLFTRLDPLTYEQSEDVSDFRLSAPMPGNVIRVLVKAGDEVSSGQPLLVLEAMKMEHTIVAPANGIVEEVLFQPGDLVQNDAELIKFSLL</sequence>
<evidence type="ECO:0000256" key="2">
    <source>
        <dbReference type="ARBA" id="ARBA00022598"/>
    </source>
</evidence>
<dbReference type="InterPro" id="IPR000089">
    <property type="entry name" value="Biotin_lipoyl"/>
</dbReference>
<proteinExistence type="predicted"/>
<dbReference type="Proteomes" id="UP000288322">
    <property type="component" value="Unassembled WGS sequence"/>
</dbReference>
<feature type="domain" description="ATP-grasp" evidence="9">
    <location>
        <begin position="120"/>
        <end position="317"/>
    </location>
</feature>
<dbReference type="FunFam" id="2.40.50.100:FF:000003">
    <property type="entry name" value="Acetyl-CoA carboxylase biotin carboxyl carrier protein"/>
    <property type="match status" value="1"/>
</dbReference>
<dbReference type="AlphaFoldDB" id="A0A432GW46"/>
<dbReference type="InterPro" id="IPR001882">
    <property type="entry name" value="Biotin_BS"/>
</dbReference>
<dbReference type="Gene3D" id="2.40.50.100">
    <property type="match status" value="1"/>
</dbReference>
<dbReference type="InterPro" id="IPR016185">
    <property type="entry name" value="PreATP-grasp_dom_sf"/>
</dbReference>
<dbReference type="SUPFAM" id="SSF51246">
    <property type="entry name" value="Rudiment single hybrid motif"/>
    <property type="match status" value="1"/>
</dbReference>
<dbReference type="SUPFAM" id="SSF51230">
    <property type="entry name" value="Single hybrid motif"/>
    <property type="match status" value="1"/>
</dbReference>
<dbReference type="InterPro" id="IPR011054">
    <property type="entry name" value="Rudment_hybrid_motif"/>
</dbReference>
<evidence type="ECO:0000256" key="5">
    <source>
        <dbReference type="ARBA" id="ARBA00022946"/>
    </source>
</evidence>
<dbReference type="PROSITE" id="PS00867">
    <property type="entry name" value="CPSASE_2"/>
    <property type="match status" value="1"/>
</dbReference>
<dbReference type="Pfam" id="PF02785">
    <property type="entry name" value="Biotin_carb_C"/>
    <property type="match status" value="1"/>
</dbReference>
<dbReference type="PROSITE" id="PS50968">
    <property type="entry name" value="BIOTINYL_LIPOYL"/>
    <property type="match status" value="1"/>
</dbReference>
<dbReference type="CDD" id="cd06850">
    <property type="entry name" value="biotinyl_domain"/>
    <property type="match status" value="1"/>
</dbReference>
<dbReference type="GO" id="GO:0005524">
    <property type="term" value="F:ATP binding"/>
    <property type="evidence" value="ECO:0007669"/>
    <property type="project" value="UniProtKB-UniRule"/>
</dbReference>
<dbReference type="SUPFAM" id="SSF52440">
    <property type="entry name" value="PreATP-grasp domain"/>
    <property type="match status" value="1"/>
</dbReference>
<protein>
    <submittedName>
        <fullName evidence="11">Methylcrotonoyl-CoA carboxylase</fullName>
    </submittedName>
</protein>
<dbReference type="InterPro" id="IPR005479">
    <property type="entry name" value="CPAse_ATP-bd"/>
</dbReference>
<dbReference type="Gene3D" id="3.30.700.40">
    <property type="match status" value="1"/>
</dbReference>
<dbReference type="PANTHER" id="PTHR18866:SF33">
    <property type="entry name" value="METHYLCROTONOYL-COA CARBOXYLASE SUBUNIT ALPHA, MITOCHONDRIAL-RELATED"/>
    <property type="match status" value="1"/>
</dbReference>
<dbReference type="EMBL" id="QNZH01000267">
    <property type="protein sequence ID" value="RTZ87800.1"/>
    <property type="molecule type" value="Genomic_DNA"/>
</dbReference>
<feature type="domain" description="Biotin carboxylation" evidence="10">
    <location>
        <begin position="1"/>
        <end position="455"/>
    </location>
</feature>
<dbReference type="InterPro" id="IPR011761">
    <property type="entry name" value="ATP-grasp"/>
</dbReference>
<evidence type="ECO:0000259" key="10">
    <source>
        <dbReference type="PROSITE" id="PS50979"/>
    </source>
</evidence>
<evidence type="ECO:0000256" key="1">
    <source>
        <dbReference type="ARBA" id="ARBA00001953"/>
    </source>
</evidence>
<evidence type="ECO:0000256" key="3">
    <source>
        <dbReference type="ARBA" id="ARBA00022741"/>
    </source>
</evidence>
<dbReference type="SMART" id="SM00878">
    <property type="entry name" value="Biotin_carb_C"/>
    <property type="match status" value="1"/>
</dbReference>
<reference evidence="11 12" key="1">
    <citation type="submission" date="2018-06" db="EMBL/GenBank/DDBJ databases">
        <title>Combined omics and stable isotope probing to characterize newly discovered Mariana Back-Arc vent microbial communities.</title>
        <authorList>
            <person name="Trembath-Reichert E."/>
            <person name="Huber J.A."/>
        </authorList>
    </citation>
    <scope>NUCLEOTIDE SEQUENCE [LARGE SCALE GENOMIC DNA]</scope>
    <source>
        <strain evidence="11">MAG 151</strain>
    </source>
</reference>
<dbReference type="FunFam" id="3.40.50.20:FF:000010">
    <property type="entry name" value="Propionyl-CoA carboxylase subunit alpha"/>
    <property type="match status" value="1"/>
</dbReference>
<dbReference type="InterPro" id="IPR005481">
    <property type="entry name" value="BC-like_N"/>
</dbReference>
<keyword evidence="4 7" id="KW-0067">ATP-binding</keyword>
<dbReference type="SUPFAM" id="SSF56059">
    <property type="entry name" value="Glutathione synthetase ATP-binding domain-like"/>
    <property type="match status" value="1"/>
</dbReference>
<dbReference type="PANTHER" id="PTHR18866">
    <property type="entry name" value="CARBOXYLASE:PYRUVATE/ACETYL-COA/PROPIONYL-COA CARBOXYLASE"/>
    <property type="match status" value="1"/>
</dbReference>
<comment type="caution">
    <text evidence="11">The sequence shown here is derived from an EMBL/GenBank/DDBJ whole genome shotgun (WGS) entry which is preliminary data.</text>
</comment>
<evidence type="ECO:0000256" key="4">
    <source>
        <dbReference type="ARBA" id="ARBA00022840"/>
    </source>
</evidence>
<dbReference type="InterPro" id="IPR011764">
    <property type="entry name" value="Biotin_carboxylation_dom"/>
</dbReference>
<dbReference type="PROSITE" id="PS50979">
    <property type="entry name" value="BC"/>
    <property type="match status" value="1"/>
</dbReference>
<dbReference type="Pfam" id="PF00289">
    <property type="entry name" value="Biotin_carb_N"/>
    <property type="match status" value="1"/>
</dbReference>
<keyword evidence="5" id="KW-0809">Transit peptide</keyword>
<dbReference type="PROSITE" id="PS50975">
    <property type="entry name" value="ATP_GRASP"/>
    <property type="match status" value="1"/>
</dbReference>
<dbReference type="FunFam" id="3.30.470.20:FF:000028">
    <property type="entry name" value="Methylcrotonoyl-CoA carboxylase subunit alpha, mitochondrial"/>
    <property type="match status" value="1"/>
</dbReference>
<feature type="domain" description="Lipoyl-binding" evidence="8">
    <location>
        <begin position="600"/>
        <end position="676"/>
    </location>
</feature>
<evidence type="ECO:0000313" key="12">
    <source>
        <dbReference type="Proteomes" id="UP000288322"/>
    </source>
</evidence>
<keyword evidence="6" id="KW-0092">Biotin</keyword>
<keyword evidence="2" id="KW-0436">Ligase</keyword>
<dbReference type="NCBIfam" id="NF006367">
    <property type="entry name" value="PRK08591.1"/>
    <property type="match status" value="1"/>
</dbReference>
<dbReference type="Gene3D" id="3.30.470.20">
    <property type="entry name" value="ATP-grasp fold, B domain"/>
    <property type="match status" value="1"/>
</dbReference>
<dbReference type="FunFam" id="3.30.1490.20:FF:000003">
    <property type="entry name" value="acetyl-CoA carboxylase isoform X1"/>
    <property type="match status" value="1"/>
</dbReference>
<dbReference type="InterPro" id="IPR005482">
    <property type="entry name" value="Biotin_COase_C"/>
</dbReference>
<evidence type="ECO:0000256" key="7">
    <source>
        <dbReference type="PROSITE-ProRule" id="PRU00409"/>
    </source>
</evidence>
<organism evidence="11 12">
    <name type="scientific">SAR324 cluster bacterium</name>
    <dbReference type="NCBI Taxonomy" id="2024889"/>
    <lineage>
        <taxon>Bacteria</taxon>
        <taxon>Deltaproteobacteria</taxon>
        <taxon>SAR324 cluster</taxon>
    </lineage>
</organism>
<evidence type="ECO:0000259" key="9">
    <source>
        <dbReference type="PROSITE" id="PS50975"/>
    </source>
</evidence>
<name>A0A432GW46_9DELT</name>
<evidence type="ECO:0000259" key="8">
    <source>
        <dbReference type="PROSITE" id="PS50968"/>
    </source>
</evidence>
<keyword evidence="3 7" id="KW-0547">Nucleotide-binding</keyword>